<keyword evidence="1 2" id="KW-0732">Signal</keyword>
<evidence type="ECO:0000256" key="1">
    <source>
        <dbReference type="ARBA" id="ARBA00022729"/>
    </source>
</evidence>
<name>A0ABS3TSL6_9PSED</name>
<feature type="chain" id="PRO_5045756624" evidence="2">
    <location>
        <begin position="24"/>
        <end position="297"/>
    </location>
</feature>
<evidence type="ECO:0000256" key="2">
    <source>
        <dbReference type="SAM" id="SignalP"/>
    </source>
</evidence>
<dbReference type="Pfam" id="PF01497">
    <property type="entry name" value="Peripla_BP_2"/>
    <property type="match status" value="1"/>
</dbReference>
<evidence type="ECO:0000259" key="3">
    <source>
        <dbReference type="PROSITE" id="PS50983"/>
    </source>
</evidence>
<reference evidence="4 5" key="1">
    <citation type="submission" date="2020-12" db="EMBL/GenBank/DDBJ databases">
        <title>Pseudomonas schmalbachii sp. nov. isolated from millipede gut.</title>
        <authorList>
            <person name="Shelomi M."/>
        </authorList>
    </citation>
    <scope>NUCLEOTIDE SEQUENCE [LARGE SCALE GENOMIC DNA]</scope>
    <source>
        <strain evidence="4 5">Milli4</strain>
    </source>
</reference>
<sequence length="297" mass="31194">MRAKRLLVGLFGALLCAGTSAVAEPLPQRWVSAGGSLSEWVVALGGESKLVGVDTTSLHPDSLNALPKIGYQRQLAAEGILALRPDVLLGTEEMGPPPVLQQLRAAGVRIETLPARADVQTVQENLQRIGALLGQPQQAERVAADFQRRLEQQATWVSKAQQGQKAPGVLLLIGRAGASLLVAGQDTSGDWMVQRAGGRNLATHKGYKTLSTEALTALNPDVVVMADRSLADEAARAALVRQNPGLAATRAVHDGRLISMDPTLLVGGLGPRIPDGLATLSAAFYPSAQPLISEGRP</sequence>
<dbReference type="Proteomes" id="UP000669060">
    <property type="component" value="Unassembled WGS sequence"/>
</dbReference>
<feature type="signal peptide" evidence="2">
    <location>
        <begin position="1"/>
        <end position="23"/>
    </location>
</feature>
<dbReference type="InterPro" id="IPR002491">
    <property type="entry name" value="ABC_transptr_periplasmic_BD"/>
</dbReference>
<dbReference type="PANTHER" id="PTHR30535">
    <property type="entry name" value="VITAMIN B12-BINDING PROTEIN"/>
    <property type="match status" value="1"/>
</dbReference>
<comment type="caution">
    <text evidence="4">The sequence shown here is derived from an EMBL/GenBank/DDBJ whole genome shotgun (WGS) entry which is preliminary data.</text>
</comment>
<dbReference type="RefSeq" id="WP_208314773.1">
    <property type="nucleotide sequence ID" value="NZ_JAELYA010000006.1"/>
</dbReference>
<organism evidence="4 5">
    <name type="scientific">Pseudomonas schmalbachii</name>
    <dbReference type="NCBI Taxonomy" id="2816993"/>
    <lineage>
        <taxon>Bacteria</taxon>
        <taxon>Pseudomonadati</taxon>
        <taxon>Pseudomonadota</taxon>
        <taxon>Gammaproteobacteria</taxon>
        <taxon>Pseudomonadales</taxon>
        <taxon>Pseudomonadaceae</taxon>
        <taxon>Pseudomonas</taxon>
    </lineage>
</organism>
<dbReference type="EMBL" id="JAELYA010000006">
    <property type="protein sequence ID" value="MBO3276665.1"/>
    <property type="molecule type" value="Genomic_DNA"/>
</dbReference>
<protein>
    <submittedName>
        <fullName evidence="4">ABC transporter substrate-binding protein</fullName>
    </submittedName>
</protein>
<evidence type="ECO:0000313" key="5">
    <source>
        <dbReference type="Proteomes" id="UP000669060"/>
    </source>
</evidence>
<keyword evidence="5" id="KW-1185">Reference proteome</keyword>
<dbReference type="Gene3D" id="3.40.50.1980">
    <property type="entry name" value="Nitrogenase molybdenum iron protein domain"/>
    <property type="match status" value="2"/>
</dbReference>
<dbReference type="PANTHER" id="PTHR30535:SF4">
    <property type="entry name" value="HEMIN-BINDING PERIPLASMIC PROTEIN HMUT"/>
    <property type="match status" value="1"/>
</dbReference>
<dbReference type="SUPFAM" id="SSF53807">
    <property type="entry name" value="Helical backbone' metal receptor"/>
    <property type="match status" value="1"/>
</dbReference>
<dbReference type="InterPro" id="IPR054828">
    <property type="entry name" value="Vit_B12_bind_prot"/>
</dbReference>
<accession>A0ABS3TSL6</accession>
<proteinExistence type="predicted"/>
<gene>
    <name evidence="4" type="ORF">JFY56_15660</name>
</gene>
<evidence type="ECO:0000313" key="4">
    <source>
        <dbReference type="EMBL" id="MBO3276665.1"/>
    </source>
</evidence>
<dbReference type="NCBIfam" id="NF038402">
    <property type="entry name" value="TroA_like"/>
    <property type="match status" value="1"/>
</dbReference>
<dbReference type="PROSITE" id="PS50983">
    <property type="entry name" value="FE_B12_PBP"/>
    <property type="match status" value="1"/>
</dbReference>
<dbReference type="InterPro" id="IPR050902">
    <property type="entry name" value="ABC_Transporter_SBP"/>
</dbReference>
<feature type="domain" description="Fe/B12 periplasmic-binding" evidence="3">
    <location>
        <begin position="29"/>
        <end position="288"/>
    </location>
</feature>